<dbReference type="EC" id="4.6.1.2" evidence="3 16"/>
<dbReference type="AlphaFoldDB" id="D6W7W3"/>
<dbReference type="Gene3D" id="3.40.50.2300">
    <property type="match status" value="2"/>
</dbReference>
<reference evidence="22 23" key="1">
    <citation type="journal article" date="2008" name="Nature">
        <title>The genome of the model beetle and pest Tribolium castaneum.</title>
        <authorList>
            <consortium name="Tribolium Genome Sequencing Consortium"/>
            <person name="Richards S."/>
            <person name="Gibbs R.A."/>
            <person name="Weinstock G.M."/>
            <person name="Brown S.J."/>
            <person name="Denell R."/>
            <person name="Beeman R.W."/>
            <person name="Gibbs R."/>
            <person name="Beeman R.W."/>
            <person name="Brown S.J."/>
            <person name="Bucher G."/>
            <person name="Friedrich M."/>
            <person name="Grimmelikhuijzen C.J."/>
            <person name="Klingler M."/>
            <person name="Lorenzen M."/>
            <person name="Richards S."/>
            <person name="Roth S."/>
            <person name="Schroder R."/>
            <person name="Tautz D."/>
            <person name="Zdobnov E.M."/>
            <person name="Muzny D."/>
            <person name="Gibbs R.A."/>
            <person name="Weinstock G.M."/>
            <person name="Attaway T."/>
            <person name="Bell S."/>
            <person name="Buhay C.J."/>
            <person name="Chandrabose M.N."/>
            <person name="Chavez D."/>
            <person name="Clerk-Blankenburg K.P."/>
            <person name="Cree A."/>
            <person name="Dao M."/>
            <person name="Davis C."/>
            <person name="Chacko J."/>
            <person name="Dinh H."/>
            <person name="Dugan-Rocha S."/>
            <person name="Fowler G."/>
            <person name="Garner T.T."/>
            <person name="Garnes J."/>
            <person name="Gnirke A."/>
            <person name="Hawes A."/>
            <person name="Hernandez J."/>
            <person name="Hines S."/>
            <person name="Holder M."/>
            <person name="Hume J."/>
            <person name="Jhangiani S.N."/>
            <person name="Joshi V."/>
            <person name="Khan Z.M."/>
            <person name="Jackson L."/>
            <person name="Kovar C."/>
            <person name="Kowis A."/>
            <person name="Lee S."/>
            <person name="Lewis L.R."/>
            <person name="Margolis J."/>
            <person name="Morgan M."/>
            <person name="Nazareth L.V."/>
            <person name="Nguyen N."/>
            <person name="Okwuonu G."/>
            <person name="Parker D."/>
            <person name="Richards S."/>
            <person name="Ruiz S.J."/>
            <person name="Santibanez J."/>
            <person name="Savard J."/>
            <person name="Scherer S.E."/>
            <person name="Schneider B."/>
            <person name="Sodergren E."/>
            <person name="Tautz D."/>
            <person name="Vattahil S."/>
            <person name="Villasana D."/>
            <person name="White C.S."/>
            <person name="Wright R."/>
            <person name="Park Y."/>
            <person name="Beeman R.W."/>
            <person name="Lord J."/>
            <person name="Oppert B."/>
            <person name="Lorenzen M."/>
            <person name="Brown S."/>
            <person name="Wang L."/>
            <person name="Savard J."/>
            <person name="Tautz D."/>
            <person name="Richards S."/>
            <person name="Weinstock G."/>
            <person name="Gibbs R.A."/>
            <person name="Liu Y."/>
            <person name="Worley K."/>
            <person name="Weinstock G."/>
            <person name="Elsik C.G."/>
            <person name="Reese J.T."/>
            <person name="Elhaik E."/>
            <person name="Landan G."/>
            <person name="Graur D."/>
            <person name="Arensburger P."/>
            <person name="Atkinson P."/>
            <person name="Beeman R.W."/>
            <person name="Beidler J."/>
            <person name="Brown S.J."/>
            <person name="Demuth J.P."/>
            <person name="Drury D.W."/>
            <person name="Du Y.Z."/>
            <person name="Fujiwara H."/>
            <person name="Lorenzen M."/>
            <person name="Maselli V."/>
            <person name="Osanai M."/>
            <person name="Park Y."/>
            <person name="Robertson H.M."/>
            <person name="Tu Z."/>
            <person name="Wang J.J."/>
            <person name="Wang S."/>
            <person name="Richards S."/>
            <person name="Song H."/>
            <person name="Zhang L."/>
            <person name="Sodergren E."/>
            <person name="Werner D."/>
            <person name="Stanke M."/>
            <person name="Morgenstern B."/>
            <person name="Solovyev V."/>
            <person name="Kosarev P."/>
            <person name="Brown G."/>
            <person name="Chen H.C."/>
            <person name="Ermolaeva O."/>
            <person name="Hlavina W."/>
            <person name="Kapustin Y."/>
            <person name="Kiryutin B."/>
            <person name="Kitts P."/>
            <person name="Maglott D."/>
            <person name="Pruitt K."/>
            <person name="Sapojnikov V."/>
            <person name="Souvorov A."/>
            <person name="Mackey A.J."/>
            <person name="Waterhouse R.M."/>
            <person name="Wyder S."/>
            <person name="Zdobnov E.M."/>
            <person name="Zdobnov E.M."/>
            <person name="Wyder S."/>
            <person name="Kriventseva E.V."/>
            <person name="Kadowaki T."/>
            <person name="Bork P."/>
            <person name="Aranda M."/>
            <person name="Bao R."/>
            <person name="Beermann A."/>
            <person name="Berns N."/>
            <person name="Bolognesi R."/>
            <person name="Bonneton F."/>
            <person name="Bopp D."/>
            <person name="Brown S.J."/>
            <person name="Bucher G."/>
            <person name="Butts T."/>
            <person name="Chaumot A."/>
            <person name="Denell R.E."/>
            <person name="Ferrier D.E."/>
            <person name="Friedrich M."/>
            <person name="Gordon C.M."/>
            <person name="Jindra M."/>
            <person name="Klingler M."/>
            <person name="Lan Q."/>
            <person name="Lattorff H.M."/>
            <person name="Laudet V."/>
            <person name="von Levetsow C."/>
            <person name="Liu Z."/>
            <person name="Lutz R."/>
            <person name="Lynch J.A."/>
            <person name="da Fonseca R.N."/>
            <person name="Posnien N."/>
            <person name="Reuter R."/>
            <person name="Roth S."/>
            <person name="Savard J."/>
            <person name="Schinko J.B."/>
            <person name="Schmitt C."/>
            <person name="Schoppmeier M."/>
            <person name="Schroder R."/>
            <person name="Shippy T.D."/>
            <person name="Simonnet F."/>
            <person name="Marques-Souza H."/>
            <person name="Tautz D."/>
            <person name="Tomoyasu Y."/>
            <person name="Trauner J."/>
            <person name="Van der Zee M."/>
            <person name="Vervoort M."/>
            <person name="Wittkopp N."/>
            <person name="Wimmer E.A."/>
            <person name="Yang X."/>
            <person name="Jones A.K."/>
            <person name="Sattelle D.B."/>
            <person name="Ebert P.R."/>
            <person name="Nelson D."/>
            <person name="Scott J.G."/>
            <person name="Beeman R.W."/>
            <person name="Muthukrishnan S."/>
            <person name="Kramer K.J."/>
            <person name="Arakane Y."/>
            <person name="Beeman R.W."/>
            <person name="Zhu Q."/>
            <person name="Hogenkamp D."/>
            <person name="Dixit R."/>
            <person name="Oppert B."/>
            <person name="Jiang H."/>
            <person name="Zou Z."/>
            <person name="Marshall J."/>
            <person name="Elpidina E."/>
            <person name="Vinokurov K."/>
            <person name="Oppert C."/>
            <person name="Zou Z."/>
            <person name="Evans J."/>
            <person name="Lu Z."/>
            <person name="Zhao P."/>
            <person name="Sumathipala N."/>
            <person name="Altincicek B."/>
            <person name="Vilcinskas A."/>
            <person name="Williams M."/>
            <person name="Hultmark D."/>
            <person name="Hetru C."/>
            <person name="Jiang H."/>
            <person name="Grimmelikhuijzen C.J."/>
            <person name="Hauser F."/>
            <person name="Cazzamali G."/>
            <person name="Williamson M."/>
            <person name="Park Y."/>
            <person name="Li B."/>
            <person name="Tanaka Y."/>
            <person name="Predel R."/>
            <person name="Neupert S."/>
            <person name="Schachtner J."/>
            <person name="Verleyen P."/>
            <person name="Raible F."/>
            <person name="Bork P."/>
            <person name="Friedrich M."/>
            <person name="Walden K.K."/>
            <person name="Robertson H.M."/>
            <person name="Angeli S."/>
            <person name="Foret S."/>
            <person name="Bucher G."/>
            <person name="Schuetz S."/>
            <person name="Maleszka R."/>
            <person name="Wimmer E.A."/>
            <person name="Beeman R.W."/>
            <person name="Lorenzen M."/>
            <person name="Tomoyasu Y."/>
            <person name="Miller S.C."/>
            <person name="Grossmann D."/>
            <person name="Bucher G."/>
        </authorList>
    </citation>
    <scope>NUCLEOTIDE SEQUENCE [LARGE SCALE GENOMIC DNA]</scope>
    <source>
        <strain evidence="22 23">Georgia GA2</strain>
    </source>
</reference>
<evidence type="ECO:0000259" key="20">
    <source>
        <dbReference type="PROSITE" id="PS50011"/>
    </source>
</evidence>
<dbReference type="PROSITE" id="PS00452">
    <property type="entry name" value="GUANYLATE_CYCLASE_1"/>
    <property type="match status" value="1"/>
</dbReference>
<proteinExistence type="inferred from homology"/>
<evidence type="ECO:0000256" key="12">
    <source>
        <dbReference type="ARBA" id="ARBA00023180"/>
    </source>
</evidence>
<comment type="similarity">
    <text evidence="15">Belongs to the adenylyl cyclase class-4/guanylyl cyclase family.</text>
</comment>
<evidence type="ECO:0000256" key="6">
    <source>
        <dbReference type="ARBA" id="ARBA00022729"/>
    </source>
</evidence>
<feature type="compositionally biased region" description="Polar residues" evidence="17">
    <location>
        <begin position="1086"/>
        <end position="1096"/>
    </location>
</feature>
<dbReference type="InterPro" id="IPR018297">
    <property type="entry name" value="A/G_cyclase_CS"/>
</dbReference>
<organism evidence="22 23">
    <name type="scientific">Tribolium castaneum</name>
    <name type="common">Red flour beetle</name>
    <dbReference type="NCBI Taxonomy" id="7070"/>
    <lineage>
        <taxon>Eukaryota</taxon>
        <taxon>Metazoa</taxon>
        <taxon>Ecdysozoa</taxon>
        <taxon>Arthropoda</taxon>
        <taxon>Hexapoda</taxon>
        <taxon>Insecta</taxon>
        <taxon>Pterygota</taxon>
        <taxon>Neoptera</taxon>
        <taxon>Endopterygota</taxon>
        <taxon>Coleoptera</taxon>
        <taxon>Polyphaga</taxon>
        <taxon>Cucujiformia</taxon>
        <taxon>Tenebrionidae</taxon>
        <taxon>Tenebrionidae incertae sedis</taxon>
        <taxon>Tribolium</taxon>
    </lineage>
</organism>
<dbReference type="FunCoup" id="D6W7W3">
    <property type="interactions" value="87"/>
</dbReference>
<dbReference type="InterPro" id="IPR000719">
    <property type="entry name" value="Prot_kinase_dom"/>
</dbReference>
<evidence type="ECO:0000256" key="14">
    <source>
        <dbReference type="ARBA" id="ARBA00023293"/>
    </source>
</evidence>
<evidence type="ECO:0000256" key="5">
    <source>
        <dbReference type="ARBA" id="ARBA00022692"/>
    </source>
</evidence>
<keyword evidence="12" id="KW-0325">Glycoprotein</keyword>
<dbReference type="InterPro" id="IPR001245">
    <property type="entry name" value="Ser-Thr/Tyr_kinase_cat_dom"/>
</dbReference>
<keyword evidence="9" id="KW-0342">GTP-binding</keyword>
<evidence type="ECO:0000256" key="18">
    <source>
        <dbReference type="SAM" id="Phobius"/>
    </source>
</evidence>
<dbReference type="InterPro" id="IPR001828">
    <property type="entry name" value="ANF_lig-bd_rcpt"/>
</dbReference>
<feature type="region of interest" description="Disordered" evidence="17">
    <location>
        <begin position="1068"/>
        <end position="1108"/>
    </location>
</feature>
<evidence type="ECO:0000256" key="19">
    <source>
        <dbReference type="SAM" id="SignalP"/>
    </source>
</evidence>
<dbReference type="OMA" id="KCAYEKS"/>
<dbReference type="PROSITE" id="PS50011">
    <property type="entry name" value="PROTEIN_KINASE_DOM"/>
    <property type="match status" value="1"/>
</dbReference>
<feature type="domain" description="Guanylate cyclase" evidence="21">
    <location>
        <begin position="884"/>
        <end position="1014"/>
    </location>
</feature>
<dbReference type="GO" id="GO:0001653">
    <property type="term" value="F:peptide receptor activity"/>
    <property type="evidence" value="ECO:0000318"/>
    <property type="project" value="GO_Central"/>
</dbReference>
<evidence type="ECO:0000256" key="7">
    <source>
        <dbReference type="ARBA" id="ARBA00022741"/>
    </source>
</evidence>
<dbReference type="GO" id="GO:0004383">
    <property type="term" value="F:guanylate cyclase activity"/>
    <property type="evidence" value="ECO:0000318"/>
    <property type="project" value="GO_Central"/>
</dbReference>
<evidence type="ECO:0000256" key="13">
    <source>
        <dbReference type="ARBA" id="ARBA00023239"/>
    </source>
</evidence>
<feature type="domain" description="Protein kinase" evidence="20">
    <location>
        <begin position="535"/>
        <end position="814"/>
    </location>
</feature>
<evidence type="ECO:0000256" key="10">
    <source>
        <dbReference type="ARBA" id="ARBA00023136"/>
    </source>
</evidence>
<dbReference type="InterPro" id="IPR029787">
    <property type="entry name" value="Nucleotide_cyclase"/>
</dbReference>
<keyword evidence="4" id="KW-1003">Cell membrane</keyword>
<dbReference type="Gene3D" id="1.10.510.10">
    <property type="entry name" value="Transferase(Phosphotransferase) domain 1"/>
    <property type="match status" value="1"/>
</dbReference>
<dbReference type="CDD" id="cd07302">
    <property type="entry name" value="CHD"/>
    <property type="match status" value="1"/>
</dbReference>
<dbReference type="GO" id="GO:0035556">
    <property type="term" value="P:intracellular signal transduction"/>
    <property type="evidence" value="ECO:0007669"/>
    <property type="project" value="InterPro"/>
</dbReference>
<dbReference type="GO" id="GO:0004672">
    <property type="term" value="F:protein kinase activity"/>
    <property type="evidence" value="ECO:0007669"/>
    <property type="project" value="InterPro"/>
</dbReference>
<dbReference type="InterPro" id="IPR001170">
    <property type="entry name" value="ANPR/GUC"/>
</dbReference>
<dbReference type="GO" id="GO:0005886">
    <property type="term" value="C:plasma membrane"/>
    <property type="evidence" value="ECO:0000318"/>
    <property type="project" value="GO_Central"/>
</dbReference>
<keyword evidence="13 15" id="KW-0456">Lyase</keyword>
<evidence type="ECO:0000256" key="16">
    <source>
        <dbReference type="RuleBase" id="RU003431"/>
    </source>
</evidence>
<gene>
    <name evidence="22" type="primary">AUGUSTUS-3.0.2_04747</name>
    <name evidence="22" type="ORF">TcasGA2_TC004747</name>
</gene>
<dbReference type="SUPFAM" id="SSF55073">
    <property type="entry name" value="Nucleotide cyclase"/>
    <property type="match status" value="1"/>
</dbReference>
<evidence type="ECO:0000259" key="21">
    <source>
        <dbReference type="PROSITE" id="PS50125"/>
    </source>
</evidence>
<evidence type="ECO:0000313" key="23">
    <source>
        <dbReference type="Proteomes" id="UP000007266"/>
    </source>
</evidence>
<dbReference type="HOGENOM" id="CLU_001072_1_3_1"/>
<dbReference type="PANTHER" id="PTHR11920:SF494">
    <property type="entry name" value="ATRIAL NATRIURETIC PEPTIDE RECEPTOR 2"/>
    <property type="match status" value="1"/>
</dbReference>
<comment type="catalytic activity">
    <reaction evidence="1 16">
        <text>GTP = 3',5'-cyclic GMP + diphosphate</text>
        <dbReference type="Rhea" id="RHEA:13665"/>
        <dbReference type="ChEBI" id="CHEBI:33019"/>
        <dbReference type="ChEBI" id="CHEBI:37565"/>
        <dbReference type="ChEBI" id="CHEBI:57746"/>
        <dbReference type="EC" id="4.6.1.2"/>
    </reaction>
</comment>
<evidence type="ECO:0000256" key="17">
    <source>
        <dbReference type="SAM" id="MobiDB-lite"/>
    </source>
</evidence>
<dbReference type="FunFam" id="1.10.510.10:FF:000420">
    <property type="entry name" value="Guanylate cyclase"/>
    <property type="match status" value="1"/>
</dbReference>
<dbReference type="Pfam" id="PF07714">
    <property type="entry name" value="PK_Tyr_Ser-Thr"/>
    <property type="match status" value="1"/>
</dbReference>
<dbReference type="PhylomeDB" id="D6W7W3"/>
<keyword evidence="8 18" id="KW-1133">Transmembrane helix</keyword>
<dbReference type="InParanoid" id="D6W7W3"/>
<reference evidence="22 23" key="2">
    <citation type="journal article" date="2010" name="Nucleic Acids Res.">
        <title>BeetleBase in 2010: revisions to provide comprehensive genomic information for Tribolium castaneum.</title>
        <authorList>
            <person name="Kim H.S."/>
            <person name="Murphy T."/>
            <person name="Xia J."/>
            <person name="Caragea D."/>
            <person name="Park Y."/>
            <person name="Beeman R.W."/>
            <person name="Lorenzen M.D."/>
            <person name="Butcher S."/>
            <person name="Manak J.R."/>
            <person name="Brown S.J."/>
        </authorList>
    </citation>
    <scope>GENOME REANNOTATION</scope>
    <source>
        <strain evidence="22 23">Georgia GA2</strain>
    </source>
</reference>
<dbReference type="InterPro" id="IPR001054">
    <property type="entry name" value="A/G_cyclase"/>
</dbReference>
<evidence type="ECO:0000256" key="3">
    <source>
        <dbReference type="ARBA" id="ARBA00012202"/>
    </source>
</evidence>
<dbReference type="PROSITE" id="PS50125">
    <property type="entry name" value="GUANYLATE_CYCLASE_2"/>
    <property type="match status" value="1"/>
</dbReference>
<evidence type="ECO:0000256" key="8">
    <source>
        <dbReference type="ARBA" id="ARBA00022989"/>
    </source>
</evidence>
<keyword evidence="11" id="KW-0675">Receptor</keyword>
<dbReference type="EMBL" id="KQ971307">
    <property type="protein sequence ID" value="EFA11145.1"/>
    <property type="molecule type" value="Genomic_DNA"/>
</dbReference>
<protein>
    <recommendedName>
        <fullName evidence="3 16">Guanylate cyclase</fullName>
        <ecNumber evidence="3 16">4.6.1.2</ecNumber>
    </recommendedName>
</protein>
<dbReference type="Pfam" id="PF01094">
    <property type="entry name" value="ANF_receptor"/>
    <property type="match status" value="1"/>
</dbReference>
<dbReference type="PANTHER" id="PTHR11920">
    <property type="entry name" value="GUANYLYL CYCLASE"/>
    <property type="match status" value="1"/>
</dbReference>
<dbReference type="eggNOG" id="KOG1023">
    <property type="taxonomic scope" value="Eukaryota"/>
</dbReference>
<keyword evidence="6 19" id="KW-0732">Signal</keyword>
<dbReference type="PRINTS" id="PR00255">
    <property type="entry name" value="NATPEPTIDER"/>
</dbReference>
<evidence type="ECO:0000313" key="22">
    <source>
        <dbReference type="EMBL" id="EFA11145.1"/>
    </source>
</evidence>
<name>D6W7W3_TRICA</name>
<dbReference type="Proteomes" id="UP000007266">
    <property type="component" value="Linkage group 1"/>
</dbReference>
<dbReference type="InterPro" id="IPR011009">
    <property type="entry name" value="Kinase-like_dom_sf"/>
</dbReference>
<feature type="signal peptide" evidence="19">
    <location>
        <begin position="1"/>
        <end position="15"/>
    </location>
</feature>
<dbReference type="STRING" id="7070.D6W7W3"/>
<dbReference type="Pfam" id="PF00211">
    <property type="entry name" value="Guanylate_cyc"/>
    <property type="match status" value="1"/>
</dbReference>
<sequence>MFLFRIFFVVAFGFAYEWDTSVLQIRPWGVDNCQTDDSDCQQQAETEIAHCYDSCTDPENCVIKVAVILPDQEFYLVNLKKAEATIEEFKADVGIKYNFEFKFYNDSCMQEFATVHLIPASENCTRLILGPICDYCLASVSRVAKYIGYHGMPVITPGGFTHDFVENKTGCSNEYYMTINTGPIDYRSFGEFFHLIMARYKWKKIALMYEKNQQNEVGGENSCKFILGSVVEEVKSVENLKYVDGDLVLLNKDYSNYLKENVGVSYGIILTCTTVANLREFAIAAQKLNMMESGEYTVFNFQTYYNTTEQALKPWYDANDTNERNEMARKGFRSIFTFTSSEAINFRNRRVEGGSIFLDGLYDGMMLYTSALNQTLSASENLTGYNMVKKMMGTTFAGKHGNVTMNCNGQRVATYVMLQLNGSDKYDVVAEFTTLNKNITSWNVQWISGKDPLDTPVCGYDMSLCPKFDAVKVLLISLILVFCLAILIVGIILYRHFKLKKAIYSMAWKIDYDDIVFVPIKPRSSFQSTSSARRGSQITFLGTDGLSMAGDRQLYTEVGFYKAIRVAVKKIQDVKIELTREQLIELKVMKDLSHDNLVKFHGACLDIPNCILSEYCAKGSLQDILENDNVKIDTTFKMSLIMDIVRGMNYLHNSDIKSHGALKSTNCLVDSRFVLKISDFGLHFLRKHGPHNDGTKDHSYWERQLWTAPELLREENPPPCGTPKGDTYSFALIMHEIIVRQGVFHLDEFKTAEEKVDAVRWGPDANGGQPLRPSLGEALCEEEVASLMKKCWSEDAADRPDFNTLKTKLKHINKESDGNLLDNLLARMEQYANNLESLVEERTADYLEEKRKCEELLYQLLPKSVAQQLITGESVIAETFENVTIHFSDIVGFTQLSADSTPLQVVEFLNDLYTCFDSIIENFDVYKVETIGDSYMVVSGLPVRNGNNHAREIARMSLALLKAVKTFKIRHRPDESLKLRIGIHTGPCVAGVVGLKMPRYCLFGDTVNTASRMETNGSPLRVHISPATKEFLDRFGTFEIERRGEVELKGKGKMVTYWLNGECEKKTTIKAPQTEPKPGKLPSTPLPNSVRKQMANSGKALNEMNLQDHQIDEAALPLLSITSPPEYNSNA</sequence>
<comment type="subcellular location">
    <subcellularLocation>
        <location evidence="2">Cell membrane</location>
        <topology evidence="2">Single-pass type I membrane protein</topology>
    </subcellularLocation>
</comment>
<dbReference type="SMART" id="SM00044">
    <property type="entry name" value="CYCc"/>
    <property type="match status" value="1"/>
</dbReference>
<dbReference type="InterPro" id="IPR050401">
    <property type="entry name" value="Cyclic_nucleotide_synthase"/>
</dbReference>
<dbReference type="GO" id="GO:0006182">
    <property type="term" value="P:cGMP biosynthetic process"/>
    <property type="evidence" value="ECO:0000318"/>
    <property type="project" value="GO_Central"/>
</dbReference>
<dbReference type="FunFam" id="3.30.70.1230:FF:000004">
    <property type="entry name" value="Guanylate cyclase"/>
    <property type="match status" value="1"/>
</dbReference>
<dbReference type="OrthoDB" id="1890790at2759"/>
<evidence type="ECO:0000256" key="1">
    <source>
        <dbReference type="ARBA" id="ARBA00001436"/>
    </source>
</evidence>
<dbReference type="Gene3D" id="3.30.70.1230">
    <property type="entry name" value="Nucleotide cyclase"/>
    <property type="match status" value="1"/>
</dbReference>
<evidence type="ECO:0000256" key="11">
    <source>
        <dbReference type="ARBA" id="ARBA00023170"/>
    </source>
</evidence>
<evidence type="ECO:0000256" key="2">
    <source>
        <dbReference type="ARBA" id="ARBA00004251"/>
    </source>
</evidence>
<evidence type="ECO:0000256" key="4">
    <source>
        <dbReference type="ARBA" id="ARBA00022475"/>
    </source>
</evidence>
<accession>D6W7W3</accession>
<dbReference type="SUPFAM" id="SSF56112">
    <property type="entry name" value="Protein kinase-like (PK-like)"/>
    <property type="match status" value="1"/>
</dbReference>
<dbReference type="InterPro" id="IPR028082">
    <property type="entry name" value="Peripla_BP_I"/>
</dbReference>
<dbReference type="GO" id="GO:0005525">
    <property type="term" value="F:GTP binding"/>
    <property type="evidence" value="ECO:0007669"/>
    <property type="project" value="UniProtKB-KW"/>
</dbReference>
<keyword evidence="14 16" id="KW-0141">cGMP biosynthesis</keyword>
<keyword evidence="23" id="KW-1185">Reference proteome</keyword>
<evidence type="ECO:0000256" key="9">
    <source>
        <dbReference type="ARBA" id="ARBA00023134"/>
    </source>
</evidence>
<keyword evidence="7" id="KW-0547">Nucleotide-binding</keyword>
<dbReference type="GO" id="GO:0007168">
    <property type="term" value="P:receptor guanylyl cyclase signaling pathway"/>
    <property type="evidence" value="ECO:0000318"/>
    <property type="project" value="GO_Central"/>
</dbReference>
<keyword evidence="5 18" id="KW-0812">Transmembrane</keyword>
<feature type="chain" id="PRO_5012249015" description="Guanylate cyclase" evidence="19">
    <location>
        <begin position="16"/>
        <end position="1131"/>
    </location>
</feature>
<evidence type="ECO:0000256" key="15">
    <source>
        <dbReference type="RuleBase" id="RU000405"/>
    </source>
</evidence>
<dbReference type="SUPFAM" id="SSF53822">
    <property type="entry name" value="Periplasmic binding protein-like I"/>
    <property type="match status" value="1"/>
</dbReference>
<keyword evidence="10 18" id="KW-0472">Membrane</keyword>
<dbReference type="GO" id="GO:0005524">
    <property type="term" value="F:ATP binding"/>
    <property type="evidence" value="ECO:0007669"/>
    <property type="project" value="InterPro"/>
</dbReference>
<feature type="transmembrane region" description="Helical" evidence="18">
    <location>
        <begin position="473"/>
        <end position="494"/>
    </location>
</feature>